<name>A0AAV4WJ37_9ARAC</name>
<comment type="caution">
    <text evidence="1">The sequence shown here is derived from an EMBL/GenBank/DDBJ whole genome shotgun (WGS) entry which is preliminary data.</text>
</comment>
<evidence type="ECO:0008006" key="3">
    <source>
        <dbReference type="Google" id="ProtNLM"/>
    </source>
</evidence>
<proteinExistence type="predicted"/>
<dbReference type="Proteomes" id="UP001054837">
    <property type="component" value="Unassembled WGS sequence"/>
</dbReference>
<dbReference type="EMBL" id="BPLQ01014740">
    <property type="protein sequence ID" value="GIY82792.1"/>
    <property type="molecule type" value="Genomic_DNA"/>
</dbReference>
<protein>
    <recommendedName>
        <fullName evidence="3">Mos1 transposase HTH domain-containing protein</fullName>
    </recommendedName>
</protein>
<dbReference type="AlphaFoldDB" id="A0AAV4WJ37"/>
<gene>
    <name evidence="1" type="ORF">CDAR_608781</name>
</gene>
<evidence type="ECO:0000313" key="2">
    <source>
        <dbReference type="Proteomes" id="UP001054837"/>
    </source>
</evidence>
<accession>A0AAV4WJ37</accession>
<sequence>MSNCALPIGRKFRWAKKRCRRHSESIPISERNVYKWYKQFKEGLKRLKSRLVPKTLDVAAHTTLIRDFFAKNETHIVPQPPYSHHATSGYSLNSKDHSGGTVLSRLKRFNVNRHML</sequence>
<keyword evidence="2" id="KW-1185">Reference proteome</keyword>
<reference evidence="1 2" key="1">
    <citation type="submission" date="2021-06" db="EMBL/GenBank/DDBJ databases">
        <title>Caerostris darwini draft genome.</title>
        <authorList>
            <person name="Kono N."/>
            <person name="Arakawa K."/>
        </authorList>
    </citation>
    <scope>NUCLEOTIDE SEQUENCE [LARGE SCALE GENOMIC DNA]</scope>
</reference>
<evidence type="ECO:0000313" key="1">
    <source>
        <dbReference type="EMBL" id="GIY82792.1"/>
    </source>
</evidence>
<organism evidence="1 2">
    <name type="scientific">Caerostris darwini</name>
    <dbReference type="NCBI Taxonomy" id="1538125"/>
    <lineage>
        <taxon>Eukaryota</taxon>
        <taxon>Metazoa</taxon>
        <taxon>Ecdysozoa</taxon>
        <taxon>Arthropoda</taxon>
        <taxon>Chelicerata</taxon>
        <taxon>Arachnida</taxon>
        <taxon>Araneae</taxon>
        <taxon>Araneomorphae</taxon>
        <taxon>Entelegynae</taxon>
        <taxon>Araneoidea</taxon>
        <taxon>Araneidae</taxon>
        <taxon>Caerostris</taxon>
    </lineage>
</organism>